<feature type="compositionally biased region" description="Acidic residues" evidence="1">
    <location>
        <begin position="268"/>
        <end position="316"/>
    </location>
</feature>
<feature type="compositionally biased region" description="Basic residues" evidence="1">
    <location>
        <begin position="102"/>
        <end position="114"/>
    </location>
</feature>
<feature type="region of interest" description="Disordered" evidence="1">
    <location>
        <begin position="264"/>
        <end position="327"/>
    </location>
</feature>
<evidence type="ECO:0000256" key="1">
    <source>
        <dbReference type="SAM" id="MobiDB-lite"/>
    </source>
</evidence>
<dbReference type="RefSeq" id="XP_046073401.1">
    <property type="nucleotide sequence ID" value="XM_046215954.1"/>
</dbReference>
<evidence type="ECO:0000313" key="2">
    <source>
        <dbReference type="EMBL" id="KAH8698937.1"/>
    </source>
</evidence>
<dbReference type="Proteomes" id="UP001201262">
    <property type="component" value="Unassembled WGS sequence"/>
</dbReference>
<accession>A0AAD4PX46</accession>
<dbReference type="EMBL" id="JAJTJA010000005">
    <property type="protein sequence ID" value="KAH8698937.1"/>
    <property type="molecule type" value="Genomic_DNA"/>
</dbReference>
<sequence length="370" mass="40744">MPRPSTVCDLSAIIGVWPGDDHHCTGIATTQHRRCRLTTNARNRSAACSLIDEGSALLASGEECIDDILEELAPLTLCVRWHQYQASGVASQWSEKVDKFVQRRRASSTRRTGGRRSSDRRSSPNTGHGDQGYQFFFGGPIQIQFQQNNIFFNIGSHDASPDVVSGSASAGRTSTSTAINSPSSQIRTSSTALARSTQQVSPTTRVATSRSGAATNTTTPRQRQIAAAATTTTPRRLPAPSRQRTTTVTRKPIEGECGICYRSIFGDREDDDSEVDDDSEDDDDYKDDDDSEDDDDYKDDDSEDDDDYSDESESESESGITPRTPQEPLVWCKAQCGQNYHKSCMDLWIHSCADSSRAATCPTCRARWRQ</sequence>
<feature type="compositionally biased region" description="Low complexity" evidence="1">
    <location>
        <begin position="165"/>
        <end position="178"/>
    </location>
</feature>
<dbReference type="GeneID" id="70246241"/>
<proteinExistence type="predicted"/>
<dbReference type="PANTHER" id="PTHR21540:SF0">
    <property type="entry name" value="PHD FAMILY PROTEIN"/>
    <property type="match status" value="1"/>
</dbReference>
<dbReference type="InterPro" id="IPR013083">
    <property type="entry name" value="Znf_RING/FYVE/PHD"/>
</dbReference>
<keyword evidence="3" id="KW-1185">Reference proteome</keyword>
<dbReference type="PANTHER" id="PTHR21540">
    <property type="entry name" value="RING FINGER AND SWIM DOMAIN-CONTAINING PROTEIN 2"/>
    <property type="match status" value="1"/>
</dbReference>
<dbReference type="Gene3D" id="3.30.40.10">
    <property type="entry name" value="Zinc/RING finger domain, C3HC4 (zinc finger)"/>
    <property type="match status" value="1"/>
</dbReference>
<evidence type="ECO:0008006" key="4">
    <source>
        <dbReference type="Google" id="ProtNLM"/>
    </source>
</evidence>
<organism evidence="2 3">
    <name type="scientific">Talaromyces proteolyticus</name>
    <dbReference type="NCBI Taxonomy" id="1131652"/>
    <lineage>
        <taxon>Eukaryota</taxon>
        <taxon>Fungi</taxon>
        <taxon>Dikarya</taxon>
        <taxon>Ascomycota</taxon>
        <taxon>Pezizomycotina</taxon>
        <taxon>Eurotiomycetes</taxon>
        <taxon>Eurotiomycetidae</taxon>
        <taxon>Eurotiales</taxon>
        <taxon>Trichocomaceae</taxon>
        <taxon>Talaromyces</taxon>
        <taxon>Talaromyces sect. Bacilispori</taxon>
    </lineage>
</organism>
<feature type="compositionally biased region" description="Polar residues" evidence="1">
    <location>
        <begin position="179"/>
        <end position="216"/>
    </location>
</feature>
<feature type="region of interest" description="Disordered" evidence="1">
    <location>
        <begin position="100"/>
        <end position="133"/>
    </location>
</feature>
<feature type="compositionally biased region" description="Low complexity" evidence="1">
    <location>
        <begin position="217"/>
        <end position="240"/>
    </location>
</feature>
<dbReference type="AlphaFoldDB" id="A0AAD4PX46"/>
<feature type="region of interest" description="Disordered" evidence="1">
    <location>
        <begin position="161"/>
        <end position="251"/>
    </location>
</feature>
<dbReference type="SUPFAM" id="SSF48371">
    <property type="entry name" value="ARM repeat"/>
    <property type="match status" value="1"/>
</dbReference>
<dbReference type="InterPro" id="IPR039903">
    <property type="entry name" value="Zswim2"/>
</dbReference>
<dbReference type="GO" id="GO:0061630">
    <property type="term" value="F:ubiquitin protein ligase activity"/>
    <property type="evidence" value="ECO:0007669"/>
    <property type="project" value="InterPro"/>
</dbReference>
<protein>
    <recommendedName>
        <fullName evidence="4">RING-type domain-containing protein</fullName>
    </recommendedName>
</protein>
<dbReference type="SUPFAM" id="SSF57850">
    <property type="entry name" value="RING/U-box"/>
    <property type="match status" value="1"/>
</dbReference>
<evidence type="ECO:0000313" key="3">
    <source>
        <dbReference type="Proteomes" id="UP001201262"/>
    </source>
</evidence>
<reference evidence="2" key="1">
    <citation type="submission" date="2021-12" db="EMBL/GenBank/DDBJ databases">
        <title>Convergent genome expansion in fungi linked to evolution of root-endophyte symbiosis.</title>
        <authorList>
            <consortium name="DOE Joint Genome Institute"/>
            <person name="Ke Y.-H."/>
            <person name="Bonito G."/>
            <person name="Liao H.-L."/>
            <person name="Looney B."/>
            <person name="Rojas-Flechas A."/>
            <person name="Nash J."/>
            <person name="Hameed K."/>
            <person name="Schadt C."/>
            <person name="Martin F."/>
            <person name="Crous P.W."/>
            <person name="Miettinen O."/>
            <person name="Magnuson J.K."/>
            <person name="Labbe J."/>
            <person name="Jacobson D."/>
            <person name="Doktycz M.J."/>
            <person name="Veneault-Fourrey C."/>
            <person name="Kuo A."/>
            <person name="Mondo S."/>
            <person name="Calhoun S."/>
            <person name="Riley R."/>
            <person name="Ohm R."/>
            <person name="LaButti K."/>
            <person name="Andreopoulos B."/>
            <person name="Pangilinan J."/>
            <person name="Nolan M."/>
            <person name="Tritt A."/>
            <person name="Clum A."/>
            <person name="Lipzen A."/>
            <person name="Daum C."/>
            <person name="Barry K."/>
            <person name="Grigoriev I.V."/>
            <person name="Vilgalys R."/>
        </authorList>
    </citation>
    <scope>NUCLEOTIDE SEQUENCE</scope>
    <source>
        <strain evidence="2">PMI_201</strain>
    </source>
</reference>
<comment type="caution">
    <text evidence="2">The sequence shown here is derived from an EMBL/GenBank/DDBJ whole genome shotgun (WGS) entry which is preliminary data.</text>
</comment>
<gene>
    <name evidence="2" type="ORF">BGW36DRAFT_377000</name>
</gene>
<dbReference type="InterPro" id="IPR016024">
    <property type="entry name" value="ARM-type_fold"/>
</dbReference>
<name>A0AAD4PX46_9EURO</name>